<organism evidence="9 10">
    <name type="scientific">Candidatus Aramenus sulfurataquae</name>
    <dbReference type="NCBI Taxonomy" id="1326980"/>
    <lineage>
        <taxon>Archaea</taxon>
        <taxon>Thermoproteota</taxon>
        <taxon>Thermoprotei</taxon>
        <taxon>Sulfolobales</taxon>
        <taxon>Sulfolobaceae</taxon>
        <taxon>Candidatus Aramenus</taxon>
    </lineage>
</organism>
<evidence type="ECO:0000259" key="8">
    <source>
        <dbReference type="SMART" id="SM00471"/>
    </source>
</evidence>
<evidence type="ECO:0000313" key="9">
    <source>
        <dbReference type="EMBL" id="EWG06939.1"/>
    </source>
</evidence>
<evidence type="ECO:0000256" key="2">
    <source>
        <dbReference type="ARBA" id="ARBA00001936"/>
    </source>
</evidence>
<evidence type="ECO:0000256" key="7">
    <source>
        <dbReference type="ARBA" id="ARBA00022801"/>
    </source>
</evidence>
<keyword evidence="7" id="KW-0378">Hydrolase</keyword>
<evidence type="ECO:0000256" key="5">
    <source>
        <dbReference type="ARBA" id="ARBA00012964"/>
    </source>
</evidence>
<dbReference type="PANTHER" id="PTHR11845">
    <property type="entry name" value="5'-DEOXYNUCLEOTIDASE HDDC2"/>
    <property type="match status" value="1"/>
</dbReference>
<comment type="cofactor">
    <cofactor evidence="3">
        <name>Co(2+)</name>
        <dbReference type="ChEBI" id="CHEBI:48828"/>
    </cofactor>
</comment>
<dbReference type="SUPFAM" id="SSF109604">
    <property type="entry name" value="HD-domain/PDEase-like"/>
    <property type="match status" value="1"/>
</dbReference>
<comment type="cofactor">
    <cofactor evidence="2">
        <name>Mn(2+)</name>
        <dbReference type="ChEBI" id="CHEBI:29035"/>
    </cofactor>
</comment>
<comment type="catalytic activity">
    <reaction evidence="1">
        <text>a 2'-deoxyribonucleoside 5'-phosphate + H2O = a 2'-deoxyribonucleoside + phosphate</text>
        <dbReference type="Rhea" id="RHEA:36167"/>
        <dbReference type="ChEBI" id="CHEBI:15377"/>
        <dbReference type="ChEBI" id="CHEBI:18274"/>
        <dbReference type="ChEBI" id="CHEBI:43474"/>
        <dbReference type="ChEBI" id="CHEBI:65317"/>
        <dbReference type="EC" id="3.1.3.89"/>
    </reaction>
</comment>
<reference evidence="9 10" key="1">
    <citation type="journal article" date="2014" name="Genome Announc.">
        <title>Draft Genome Sequence of the Sulfolobales Archaeon AZ1, Obtained through Metagenomic Analysis of a Mexican Hot Spring.</title>
        <authorList>
            <person name="Servin-Garciduenas L.E."/>
            <person name="Martinez-Romero E."/>
        </authorList>
    </citation>
    <scope>NUCLEOTIDE SEQUENCE [LARGE SCALE GENOMIC DNA]</scope>
    <source>
        <strain evidence="9">AZ1-illumnia</strain>
    </source>
</reference>
<dbReference type="InterPro" id="IPR003607">
    <property type="entry name" value="HD/PDEase_dom"/>
</dbReference>
<keyword evidence="6" id="KW-0479">Metal-binding</keyword>
<keyword evidence="10" id="KW-1185">Reference proteome</keyword>
<proteinExistence type="predicted"/>
<evidence type="ECO:0000256" key="1">
    <source>
        <dbReference type="ARBA" id="ARBA00001638"/>
    </source>
</evidence>
<protein>
    <recommendedName>
        <fullName evidence="5">5'-deoxynucleotidase</fullName>
        <ecNumber evidence="5">3.1.3.89</ecNumber>
    </recommendedName>
</protein>
<dbReference type="CDD" id="cd00077">
    <property type="entry name" value="HDc"/>
    <property type="match status" value="1"/>
</dbReference>
<sequence length="176" mass="19726">MQLERLLTACKNLARTGWMQRGVPPSMAETVSSHSFEASVLAYAISLKLREKGVEVNPDHAAVIALFHDVGESVLGDLPKWASSRVDKSQAELEAYRELGIGEELFKEYKERNTVEAKVARLSDRLSTIVQANRYAKLGFDVREIAESYLKEINEMLSSHPFDLVKDFVQSLIGVQ</sequence>
<evidence type="ECO:0000313" key="10">
    <source>
        <dbReference type="Proteomes" id="UP000054284"/>
    </source>
</evidence>
<dbReference type="GO" id="GO:0046872">
    <property type="term" value="F:metal ion binding"/>
    <property type="evidence" value="ECO:0007669"/>
    <property type="project" value="UniProtKB-KW"/>
</dbReference>
<dbReference type="PATRIC" id="fig|1326980.6.peg.1410"/>
<comment type="caution">
    <text evidence="9">The sequence shown here is derived from an EMBL/GenBank/DDBJ whole genome shotgun (WGS) entry which is preliminary data.</text>
</comment>
<dbReference type="SMART" id="SM00471">
    <property type="entry name" value="HDc"/>
    <property type="match status" value="1"/>
</dbReference>
<dbReference type="Gene3D" id="1.10.3210.10">
    <property type="entry name" value="Hypothetical protein af1432"/>
    <property type="match status" value="1"/>
</dbReference>
<feature type="domain" description="HD/PDEase" evidence="8">
    <location>
        <begin position="27"/>
        <end position="138"/>
    </location>
</feature>
<dbReference type="EC" id="3.1.3.89" evidence="5"/>
<evidence type="ECO:0000256" key="4">
    <source>
        <dbReference type="ARBA" id="ARBA00011738"/>
    </source>
</evidence>
<dbReference type="InterPro" id="IPR006674">
    <property type="entry name" value="HD_domain"/>
</dbReference>
<evidence type="ECO:0000256" key="6">
    <source>
        <dbReference type="ARBA" id="ARBA00022723"/>
    </source>
</evidence>
<dbReference type="PANTHER" id="PTHR11845:SF13">
    <property type="entry name" value="5'-DEOXYNUCLEOTIDASE HDDC2"/>
    <property type="match status" value="1"/>
</dbReference>
<dbReference type="InterPro" id="IPR039356">
    <property type="entry name" value="YfbR/HDDC2"/>
</dbReference>
<gene>
    <name evidence="9" type="ORF">ASUL_07114</name>
</gene>
<comment type="subunit">
    <text evidence="4">Homodimer.</text>
</comment>
<dbReference type="EMBL" id="ASRH01000006">
    <property type="protein sequence ID" value="EWG06939.1"/>
    <property type="molecule type" value="Genomic_DNA"/>
</dbReference>
<accession>W7L5M9</accession>
<name>W7L5M9_9CREN</name>
<dbReference type="GO" id="GO:0002953">
    <property type="term" value="F:5'-deoxynucleotidase activity"/>
    <property type="evidence" value="ECO:0007669"/>
    <property type="project" value="UniProtKB-EC"/>
</dbReference>
<dbReference type="Pfam" id="PF13023">
    <property type="entry name" value="HD_3"/>
    <property type="match status" value="1"/>
</dbReference>
<dbReference type="Proteomes" id="UP000054284">
    <property type="component" value="Unassembled WGS sequence"/>
</dbReference>
<evidence type="ECO:0000256" key="3">
    <source>
        <dbReference type="ARBA" id="ARBA00001941"/>
    </source>
</evidence>
<dbReference type="AlphaFoldDB" id="W7L5M9"/>